<dbReference type="Proteomes" id="UP000515159">
    <property type="component" value="Chromosome 11"/>
</dbReference>
<dbReference type="KEGG" id="gsh:117345837"/>
<accession>A0A6P8NPF5</accession>
<dbReference type="GeneID" id="117345837"/>
<dbReference type="InterPro" id="IPR026512">
    <property type="entry name" value="RGS7BP/RGS9BP"/>
</dbReference>
<organism evidence="3 4">
    <name type="scientific">Geotrypetes seraphini</name>
    <name type="common">Gaboon caecilian</name>
    <name type="synonym">Caecilia seraphini</name>
    <dbReference type="NCBI Taxonomy" id="260995"/>
    <lineage>
        <taxon>Eukaryota</taxon>
        <taxon>Metazoa</taxon>
        <taxon>Chordata</taxon>
        <taxon>Craniata</taxon>
        <taxon>Vertebrata</taxon>
        <taxon>Euteleostomi</taxon>
        <taxon>Amphibia</taxon>
        <taxon>Gymnophiona</taxon>
        <taxon>Geotrypetes</taxon>
    </lineage>
</organism>
<comment type="similarity">
    <text evidence="1">Belongs to the RGS7BP/RGS9BP family.</text>
</comment>
<name>A0A6P8NPF5_GEOSA</name>
<sequence length="242" mass="27480">MLGSHSHAVEESNNKEIEECKKVHASLNKITACYRQLVLCVGGASDSMRLRGELEDSRKKTYDLSNGLRNRLMKLLVDQQVSTDERVELERIWVLFMSTLELYQQDLYKAHHLSQLFPLHSRNKCLINTGILGKTSDVAYRTRTVKAGGSKSHDTLEHMEQPCSADLSIQIHQVESMLHDMEMKISIPIWTVEAREEAWAEVTSSFEMEDGSAHEILAVEETHGGGCCTQGQPWQRFLCLFS</sequence>
<reference evidence="4" key="1">
    <citation type="submission" date="2025-08" db="UniProtKB">
        <authorList>
            <consortium name="RefSeq"/>
        </authorList>
    </citation>
    <scope>IDENTIFICATION</scope>
</reference>
<protein>
    <submittedName>
        <fullName evidence="4">Regulator of G-protein signaling 9-binding protein-like</fullName>
    </submittedName>
</protein>
<dbReference type="RefSeq" id="XP_033770945.1">
    <property type="nucleotide sequence ID" value="XM_033915054.1"/>
</dbReference>
<dbReference type="OrthoDB" id="6358515at2759"/>
<dbReference type="AlphaFoldDB" id="A0A6P8NPF5"/>
<proteinExistence type="inferred from homology"/>
<evidence type="ECO:0000256" key="1">
    <source>
        <dbReference type="ARBA" id="ARBA00007457"/>
    </source>
</evidence>
<keyword evidence="2" id="KW-0734">Signal transduction inhibitor</keyword>
<evidence type="ECO:0000256" key="2">
    <source>
        <dbReference type="ARBA" id="ARBA00022700"/>
    </source>
</evidence>
<dbReference type="InParanoid" id="A0A6P8NPF5"/>
<dbReference type="GO" id="GO:0009968">
    <property type="term" value="P:negative regulation of signal transduction"/>
    <property type="evidence" value="ECO:0007669"/>
    <property type="project" value="UniProtKB-KW"/>
</dbReference>
<dbReference type="PANTHER" id="PTHR21029">
    <property type="entry name" value="R-SEVEN BINDING PROTEIN (R7BP) HOMOLOG"/>
    <property type="match status" value="1"/>
</dbReference>
<gene>
    <name evidence="4" type="primary">LOC117345837</name>
</gene>
<keyword evidence="3" id="KW-1185">Reference proteome</keyword>
<evidence type="ECO:0000313" key="4">
    <source>
        <dbReference type="RefSeq" id="XP_033770945.1"/>
    </source>
</evidence>
<evidence type="ECO:0000313" key="3">
    <source>
        <dbReference type="Proteomes" id="UP000515159"/>
    </source>
</evidence>